<dbReference type="AlphaFoldDB" id="A0A2H0LMC3"/>
<dbReference type="NCBIfam" id="TIGR03317">
    <property type="entry name" value="ygfZ_signature"/>
    <property type="match status" value="1"/>
</dbReference>
<evidence type="ECO:0000313" key="5">
    <source>
        <dbReference type="Proteomes" id="UP000230859"/>
    </source>
</evidence>
<dbReference type="Pfam" id="PF08669">
    <property type="entry name" value="GCV_T_C"/>
    <property type="match status" value="1"/>
</dbReference>
<organism evidence="4 5">
    <name type="scientific">Candidatus Abzuiibacterium crystallinum</name>
    <dbReference type="NCBI Taxonomy" id="1974748"/>
    <lineage>
        <taxon>Bacteria</taxon>
        <taxon>Pseudomonadati</taxon>
        <taxon>Candidatus Omnitrophota</taxon>
        <taxon>Candidatus Abzuiibacterium</taxon>
    </lineage>
</organism>
<comment type="caution">
    <text evidence="4">The sequence shown here is derived from an EMBL/GenBank/DDBJ whole genome shotgun (WGS) entry which is preliminary data.</text>
</comment>
<sequence length="328" mass="36659">MDKLLLEQYDNTAKHGAIFDVSARGKIELSGEDAVSFLHRMITNDIEHLGAGSGCYACFLTNQAKVIADMNVFVLEKTVWLDVEPGYRTKAIQALEKFVLMDNVKIEDKTEAFSSRLLFGPKAQVFLQMMTKTTGYPDQPFRHLCSKIKDMGCHIICLPVFGSRGWLLVFPKESSDSFHQMLAQAAASFDIQPMPGEIAEILRVENGVPRFGVDFDETTIVMEAGIEDRAISFDKGCYPGQELVARMDSRVKFAKKLTMLVLNDEQIPRANDPIQKEGKHIGRITSAVFSPKLMKPVALGFVMRDYLINGNEVEIISDGKPCRAKLKI</sequence>
<dbReference type="SUPFAM" id="SSF103025">
    <property type="entry name" value="Folate-binding domain"/>
    <property type="match status" value="1"/>
</dbReference>
<feature type="domain" description="Aminomethyltransferase C-terminal" evidence="3">
    <location>
        <begin position="255"/>
        <end position="325"/>
    </location>
</feature>
<feature type="domain" description="GCVT N-terminal" evidence="2">
    <location>
        <begin position="7"/>
        <end position="235"/>
    </location>
</feature>
<dbReference type="InterPro" id="IPR027266">
    <property type="entry name" value="TrmE/GcvT-like"/>
</dbReference>
<protein>
    <recommendedName>
        <fullName evidence="6">Aminomethyltransferase folate-binding domain-containing protein</fullName>
    </recommendedName>
</protein>
<dbReference type="Gene3D" id="3.30.1360.120">
    <property type="entry name" value="Probable tRNA modification gtpase trme, domain 1"/>
    <property type="match status" value="1"/>
</dbReference>
<dbReference type="PANTHER" id="PTHR43757:SF2">
    <property type="entry name" value="AMINOMETHYLTRANSFERASE, MITOCHONDRIAL"/>
    <property type="match status" value="1"/>
</dbReference>
<evidence type="ECO:0000313" key="4">
    <source>
        <dbReference type="EMBL" id="PIQ85547.1"/>
    </source>
</evidence>
<dbReference type="Proteomes" id="UP000230859">
    <property type="component" value="Unassembled WGS sequence"/>
</dbReference>
<evidence type="ECO:0000259" key="3">
    <source>
        <dbReference type="Pfam" id="PF08669"/>
    </source>
</evidence>
<dbReference type="InterPro" id="IPR029043">
    <property type="entry name" value="GcvT/YgfZ_C"/>
</dbReference>
<dbReference type="InterPro" id="IPR017703">
    <property type="entry name" value="YgfZ/GCV_T_CS"/>
</dbReference>
<dbReference type="PIRSF" id="PIRSF006487">
    <property type="entry name" value="GcvT"/>
    <property type="match status" value="1"/>
</dbReference>
<dbReference type="InterPro" id="IPR006222">
    <property type="entry name" value="GCVT_N"/>
</dbReference>
<evidence type="ECO:0008006" key="6">
    <source>
        <dbReference type="Google" id="ProtNLM"/>
    </source>
</evidence>
<accession>A0A2H0LMC3</accession>
<dbReference type="InterPro" id="IPR013977">
    <property type="entry name" value="GcvT_C"/>
</dbReference>
<reference evidence="4 5" key="1">
    <citation type="submission" date="2017-09" db="EMBL/GenBank/DDBJ databases">
        <title>Depth-based differentiation of microbial function through sediment-hosted aquifers and enrichment of novel symbionts in the deep terrestrial subsurface.</title>
        <authorList>
            <person name="Probst A.J."/>
            <person name="Ladd B."/>
            <person name="Jarett J.K."/>
            <person name="Geller-Mcgrath D.E."/>
            <person name="Sieber C.M."/>
            <person name="Emerson J.B."/>
            <person name="Anantharaman K."/>
            <person name="Thomas B.C."/>
            <person name="Malmstrom R."/>
            <person name="Stieglmeier M."/>
            <person name="Klingl A."/>
            <person name="Woyke T."/>
            <person name="Ryan C.M."/>
            <person name="Banfield J.F."/>
        </authorList>
    </citation>
    <scope>NUCLEOTIDE SEQUENCE [LARGE SCALE GENOMIC DNA]</scope>
    <source>
        <strain evidence="4">CG11_big_fil_rev_8_21_14_0_20_45_26</strain>
    </source>
</reference>
<evidence type="ECO:0000256" key="1">
    <source>
        <dbReference type="ARBA" id="ARBA00022946"/>
    </source>
</evidence>
<dbReference type="SUPFAM" id="SSF101790">
    <property type="entry name" value="Aminomethyltransferase beta-barrel domain"/>
    <property type="match status" value="1"/>
</dbReference>
<keyword evidence="1" id="KW-0809">Transit peptide</keyword>
<dbReference type="EMBL" id="PCVY01000065">
    <property type="protein sequence ID" value="PIQ85547.1"/>
    <property type="molecule type" value="Genomic_DNA"/>
</dbReference>
<evidence type="ECO:0000259" key="2">
    <source>
        <dbReference type="Pfam" id="PF01571"/>
    </source>
</evidence>
<dbReference type="InterPro" id="IPR028896">
    <property type="entry name" value="GcvT/YgfZ/DmdA"/>
</dbReference>
<dbReference type="PANTHER" id="PTHR43757">
    <property type="entry name" value="AMINOMETHYLTRANSFERASE"/>
    <property type="match status" value="1"/>
</dbReference>
<name>A0A2H0LMC3_9BACT</name>
<gene>
    <name evidence="4" type="ORF">COV74_08635</name>
</gene>
<proteinExistence type="predicted"/>
<dbReference type="Pfam" id="PF01571">
    <property type="entry name" value="GCV_T"/>
    <property type="match status" value="1"/>
</dbReference>